<organism evidence="3 4">
    <name type="scientific">Thalassiosira oceanica</name>
    <name type="common">Marine diatom</name>
    <dbReference type="NCBI Taxonomy" id="159749"/>
    <lineage>
        <taxon>Eukaryota</taxon>
        <taxon>Sar</taxon>
        <taxon>Stramenopiles</taxon>
        <taxon>Ochrophyta</taxon>
        <taxon>Bacillariophyta</taxon>
        <taxon>Coscinodiscophyceae</taxon>
        <taxon>Thalassiosirophycidae</taxon>
        <taxon>Thalassiosirales</taxon>
        <taxon>Thalassiosiraceae</taxon>
        <taxon>Thalassiosira</taxon>
    </lineage>
</organism>
<dbReference type="OMA" id="YKVHALM"/>
<evidence type="ECO:0000256" key="2">
    <source>
        <dbReference type="SAM" id="SignalP"/>
    </source>
</evidence>
<proteinExistence type="predicted"/>
<dbReference type="Gene3D" id="3.30.70.260">
    <property type="match status" value="1"/>
</dbReference>
<feature type="chain" id="PRO_5003839269" evidence="2">
    <location>
        <begin position="18"/>
        <end position="159"/>
    </location>
</feature>
<dbReference type="EMBL" id="AGNL01047358">
    <property type="protein sequence ID" value="EJK47092.1"/>
    <property type="molecule type" value="Genomic_DNA"/>
</dbReference>
<feature type="compositionally biased region" description="Polar residues" evidence="1">
    <location>
        <begin position="25"/>
        <end position="34"/>
    </location>
</feature>
<gene>
    <name evidence="3" type="ORF">THAOC_34213</name>
</gene>
<dbReference type="AlphaFoldDB" id="K0RK68"/>
<dbReference type="eggNOG" id="ENOG502SFP9">
    <property type="taxonomic scope" value="Eukaryota"/>
</dbReference>
<evidence type="ECO:0000313" key="4">
    <source>
        <dbReference type="Proteomes" id="UP000266841"/>
    </source>
</evidence>
<feature type="region of interest" description="Disordered" evidence="1">
    <location>
        <begin position="25"/>
        <end position="56"/>
    </location>
</feature>
<sequence>MNPSTSLFLILSGQSLALLAKGFSRGSSPPSFATTRMRRSMSAEETESANTPPIDHDLTDRFKYKVHALMNSVLLPTHGKTSEGTIDDETQDGNILGAMLQVEQCLVSSLGTDESVEIRSIPRGKHFTRVCATITVDSSAQIQSLYDDLGRIKETVMKF</sequence>
<name>K0RK68_THAOC</name>
<evidence type="ECO:0000256" key="1">
    <source>
        <dbReference type="SAM" id="MobiDB-lite"/>
    </source>
</evidence>
<dbReference type="Proteomes" id="UP000266841">
    <property type="component" value="Unassembled WGS sequence"/>
</dbReference>
<keyword evidence="2" id="KW-0732">Signal</keyword>
<dbReference type="OrthoDB" id="43442at2759"/>
<comment type="caution">
    <text evidence="3">The sequence shown here is derived from an EMBL/GenBank/DDBJ whole genome shotgun (WGS) entry which is preliminary data.</text>
</comment>
<keyword evidence="4" id="KW-1185">Reference proteome</keyword>
<protein>
    <submittedName>
        <fullName evidence="3">Uncharacterized protein</fullName>
    </submittedName>
</protein>
<feature type="signal peptide" evidence="2">
    <location>
        <begin position="1"/>
        <end position="17"/>
    </location>
</feature>
<reference evidence="3 4" key="1">
    <citation type="journal article" date="2012" name="Genome Biol.">
        <title>Genome and low-iron response of an oceanic diatom adapted to chronic iron limitation.</title>
        <authorList>
            <person name="Lommer M."/>
            <person name="Specht M."/>
            <person name="Roy A.S."/>
            <person name="Kraemer L."/>
            <person name="Andreson R."/>
            <person name="Gutowska M.A."/>
            <person name="Wolf J."/>
            <person name="Bergner S.V."/>
            <person name="Schilhabel M.B."/>
            <person name="Klostermeier U.C."/>
            <person name="Beiko R.G."/>
            <person name="Rosenstiel P."/>
            <person name="Hippler M."/>
            <person name="Laroche J."/>
        </authorList>
    </citation>
    <scope>NUCLEOTIDE SEQUENCE [LARGE SCALE GENOMIC DNA]</scope>
    <source>
        <strain evidence="3 4">CCMP1005</strain>
    </source>
</reference>
<accession>K0RK68</accession>
<evidence type="ECO:0000313" key="3">
    <source>
        <dbReference type="EMBL" id="EJK47092.1"/>
    </source>
</evidence>